<feature type="transmembrane region" description="Helical" evidence="7">
    <location>
        <begin position="200"/>
        <end position="225"/>
    </location>
</feature>
<evidence type="ECO:0000259" key="8">
    <source>
        <dbReference type="PROSITE" id="PS50850"/>
    </source>
</evidence>
<dbReference type="EMBL" id="JAPQES010000004">
    <property type="protein sequence ID" value="MCY6371412.1"/>
    <property type="molecule type" value="Genomic_DNA"/>
</dbReference>
<feature type="transmembrane region" description="Helical" evidence="7">
    <location>
        <begin position="102"/>
        <end position="123"/>
    </location>
</feature>
<keyword evidence="2" id="KW-0813">Transport</keyword>
<feature type="transmembrane region" description="Helical" evidence="7">
    <location>
        <begin position="237"/>
        <end position="257"/>
    </location>
</feature>
<dbReference type="InterPro" id="IPR036259">
    <property type="entry name" value="MFS_trans_sf"/>
</dbReference>
<keyword evidence="6 7" id="KW-0472">Membrane</keyword>
<dbReference type="Pfam" id="PF07690">
    <property type="entry name" value="MFS_1"/>
    <property type="match status" value="1"/>
</dbReference>
<keyword evidence="5 7" id="KW-1133">Transmembrane helix</keyword>
<evidence type="ECO:0000313" key="9">
    <source>
        <dbReference type="EMBL" id="MCY6371412.1"/>
    </source>
</evidence>
<feature type="transmembrane region" description="Helical" evidence="7">
    <location>
        <begin position="41"/>
        <end position="60"/>
    </location>
</feature>
<dbReference type="InterPro" id="IPR050189">
    <property type="entry name" value="MFS_Efflux_Transporters"/>
</dbReference>
<dbReference type="InterPro" id="IPR020846">
    <property type="entry name" value="MFS_dom"/>
</dbReference>
<comment type="subcellular location">
    <subcellularLocation>
        <location evidence="1">Cell membrane</location>
        <topology evidence="1">Multi-pass membrane protein</topology>
    </subcellularLocation>
</comment>
<evidence type="ECO:0000256" key="5">
    <source>
        <dbReference type="ARBA" id="ARBA00022989"/>
    </source>
</evidence>
<evidence type="ECO:0000256" key="3">
    <source>
        <dbReference type="ARBA" id="ARBA00022475"/>
    </source>
</evidence>
<accession>A0ABT4CQT7</accession>
<feature type="transmembrane region" description="Helical" evidence="7">
    <location>
        <begin position="356"/>
        <end position="375"/>
    </location>
</feature>
<keyword evidence="10" id="KW-1185">Reference proteome</keyword>
<dbReference type="SUPFAM" id="SSF103473">
    <property type="entry name" value="MFS general substrate transporter"/>
    <property type="match status" value="1"/>
</dbReference>
<dbReference type="RefSeq" id="WP_268050275.1">
    <property type="nucleotide sequence ID" value="NZ_JAPQES010000004.1"/>
</dbReference>
<gene>
    <name evidence="9" type="ORF">OXH55_12250</name>
</gene>
<evidence type="ECO:0000256" key="4">
    <source>
        <dbReference type="ARBA" id="ARBA00022692"/>
    </source>
</evidence>
<comment type="caution">
    <text evidence="9">The sequence shown here is derived from an EMBL/GenBank/DDBJ whole genome shotgun (WGS) entry which is preliminary data.</text>
</comment>
<dbReference type="InterPro" id="IPR011701">
    <property type="entry name" value="MFS"/>
</dbReference>
<protein>
    <submittedName>
        <fullName evidence="9">MFS transporter</fullName>
    </submittedName>
</protein>
<dbReference type="PANTHER" id="PTHR43124">
    <property type="entry name" value="PURINE EFFLUX PUMP PBUE"/>
    <property type="match status" value="1"/>
</dbReference>
<evidence type="ECO:0000313" key="10">
    <source>
        <dbReference type="Proteomes" id="UP001079657"/>
    </source>
</evidence>
<evidence type="ECO:0000256" key="6">
    <source>
        <dbReference type="ARBA" id="ARBA00023136"/>
    </source>
</evidence>
<feature type="transmembrane region" description="Helical" evidence="7">
    <location>
        <begin position="72"/>
        <end position="96"/>
    </location>
</feature>
<proteinExistence type="predicted"/>
<evidence type="ECO:0000256" key="2">
    <source>
        <dbReference type="ARBA" id="ARBA00022448"/>
    </source>
</evidence>
<dbReference type="PROSITE" id="PS50850">
    <property type="entry name" value="MFS"/>
    <property type="match status" value="1"/>
</dbReference>
<dbReference type="Proteomes" id="UP001079657">
    <property type="component" value="Unassembled WGS sequence"/>
</dbReference>
<feature type="transmembrane region" description="Helical" evidence="7">
    <location>
        <begin position="264"/>
        <end position="280"/>
    </location>
</feature>
<organism evidence="9 10">
    <name type="scientific">Clostridium ganghwense</name>
    <dbReference type="NCBI Taxonomy" id="312089"/>
    <lineage>
        <taxon>Bacteria</taxon>
        <taxon>Bacillati</taxon>
        <taxon>Bacillota</taxon>
        <taxon>Clostridia</taxon>
        <taxon>Eubacteriales</taxon>
        <taxon>Clostridiaceae</taxon>
        <taxon>Clostridium</taxon>
    </lineage>
</organism>
<feature type="transmembrane region" description="Helical" evidence="7">
    <location>
        <begin position="321"/>
        <end position="344"/>
    </location>
</feature>
<name>A0ABT4CQT7_9CLOT</name>
<feature type="transmembrane region" description="Helical" evidence="7">
    <location>
        <begin position="159"/>
        <end position="179"/>
    </location>
</feature>
<feature type="transmembrane region" description="Helical" evidence="7">
    <location>
        <begin position="130"/>
        <end position="153"/>
    </location>
</feature>
<dbReference type="CDD" id="cd17473">
    <property type="entry name" value="MFS_arabinose_efflux_permease_like"/>
    <property type="match status" value="1"/>
</dbReference>
<keyword evidence="4 7" id="KW-0812">Transmembrane</keyword>
<keyword evidence="3" id="KW-1003">Cell membrane</keyword>
<dbReference type="PANTHER" id="PTHR43124:SF3">
    <property type="entry name" value="CHLORAMPHENICOL EFFLUX PUMP RV0191"/>
    <property type="match status" value="1"/>
</dbReference>
<sequence>MKKLLKITVLSISFLIIMGGSGVSPALGNISEAFPTTRPTLIKMILTLPAIILIPFSVLAGKLTSVMKKRKILIIGLVTYIIGGLGGGVANSIYILLFFRGILGIGLGLIMPFSTSLIADFFVGEERTKMMGLSGAVANLGAMLSNLAAGWLATINWRYSFSIYFIAIVVLILIITALPEPHHIAGEDKGKQKHVITTEVYIIAFFGFLLNIAFYAVTTNISIFIRDENIGDSASAGFVMSFLTLAGFIGGIFLLRVFKFLKNFKVPVGIALMSMGFWGLKNSYNLVQVIASVFLIGFGFGVLKPLMLLKVTKIIPRKVNAFAISIVSSSFFLGKFMSPIFLSIIGRTFGNTAIRFRFYFLAICLIISSIVSLIFKSINKVI</sequence>
<evidence type="ECO:0000256" key="7">
    <source>
        <dbReference type="SAM" id="Phobius"/>
    </source>
</evidence>
<evidence type="ECO:0000256" key="1">
    <source>
        <dbReference type="ARBA" id="ARBA00004651"/>
    </source>
</evidence>
<dbReference type="Gene3D" id="1.20.1250.20">
    <property type="entry name" value="MFS general substrate transporter like domains"/>
    <property type="match status" value="1"/>
</dbReference>
<feature type="transmembrane region" description="Helical" evidence="7">
    <location>
        <begin position="286"/>
        <end position="309"/>
    </location>
</feature>
<reference evidence="9" key="1">
    <citation type="submission" date="2022-12" db="EMBL/GenBank/DDBJ databases">
        <authorList>
            <person name="Wang J."/>
        </authorList>
    </citation>
    <scope>NUCLEOTIDE SEQUENCE</scope>
    <source>
        <strain evidence="9">HY-42-06</strain>
    </source>
</reference>
<feature type="domain" description="Major facilitator superfamily (MFS) profile" evidence="8">
    <location>
        <begin position="1"/>
        <end position="380"/>
    </location>
</feature>